<protein>
    <submittedName>
        <fullName evidence="1">Uncharacterized protein</fullName>
    </submittedName>
</protein>
<dbReference type="Proteomes" id="UP000554520">
    <property type="component" value="Unassembled WGS sequence"/>
</dbReference>
<dbReference type="EMBL" id="JACHXN010000034">
    <property type="protein sequence ID" value="MBB3149504.1"/>
    <property type="molecule type" value="Genomic_DNA"/>
</dbReference>
<comment type="caution">
    <text evidence="1">The sequence shown here is derived from an EMBL/GenBank/DDBJ whole genome shotgun (WGS) entry which is preliminary data.</text>
</comment>
<dbReference type="AlphaFoldDB" id="A0A839UI75"/>
<proteinExistence type="predicted"/>
<evidence type="ECO:0000313" key="2">
    <source>
        <dbReference type="Proteomes" id="UP000554520"/>
    </source>
</evidence>
<gene>
    <name evidence="1" type="ORF">FHS21_005958</name>
</gene>
<sequence length="29" mass="3453">HLAPQLKIENEKEKPQTVNYDELVKSWSK</sequence>
<evidence type="ECO:0000313" key="1">
    <source>
        <dbReference type="EMBL" id="MBB3149504.1"/>
    </source>
</evidence>
<keyword evidence="2" id="KW-1185">Reference proteome</keyword>
<reference evidence="1 2" key="1">
    <citation type="submission" date="2020-08" db="EMBL/GenBank/DDBJ databases">
        <title>Genomic Encyclopedia of Type Strains, Phase III (KMG-III): the genomes of soil and plant-associated and newly described type strains.</title>
        <authorList>
            <person name="Whitman W."/>
        </authorList>
    </citation>
    <scope>NUCLEOTIDE SEQUENCE [LARGE SCALE GENOMIC DNA]</scope>
    <source>
        <strain evidence="1 2">CECT 7015</strain>
    </source>
</reference>
<feature type="non-terminal residue" evidence="1">
    <location>
        <position position="1"/>
    </location>
</feature>
<organism evidence="1 2">
    <name type="scientific">Phyllobacterium trifolii</name>
    <dbReference type="NCBI Taxonomy" id="300193"/>
    <lineage>
        <taxon>Bacteria</taxon>
        <taxon>Pseudomonadati</taxon>
        <taxon>Pseudomonadota</taxon>
        <taxon>Alphaproteobacteria</taxon>
        <taxon>Hyphomicrobiales</taxon>
        <taxon>Phyllobacteriaceae</taxon>
        <taxon>Phyllobacterium</taxon>
    </lineage>
</organism>
<accession>A0A839UI75</accession>
<name>A0A839UI75_9HYPH</name>